<organism evidence="8 9">
    <name type="scientific">Novipirellula herctigrandis</name>
    <dbReference type="NCBI Taxonomy" id="2527986"/>
    <lineage>
        <taxon>Bacteria</taxon>
        <taxon>Pseudomonadati</taxon>
        <taxon>Planctomycetota</taxon>
        <taxon>Planctomycetia</taxon>
        <taxon>Pirellulales</taxon>
        <taxon>Pirellulaceae</taxon>
        <taxon>Novipirellula</taxon>
    </lineage>
</organism>
<name>A0A5C5YNI2_9BACT</name>
<feature type="compositionally biased region" description="Low complexity" evidence="5">
    <location>
        <begin position="182"/>
        <end position="193"/>
    </location>
</feature>
<dbReference type="GO" id="GO:0016020">
    <property type="term" value="C:membrane"/>
    <property type="evidence" value="ECO:0007669"/>
    <property type="project" value="UniProtKB-SubCell"/>
</dbReference>
<comment type="subcellular location">
    <subcellularLocation>
        <location evidence="1">Membrane</location>
        <topology evidence="1">Multi-pass membrane protein</topology>
    </subcellularLocation>
</comment>
<dbReference type="InterPro" id="IPR052165">
    <property type="entry name" value="Membrane_assoc_protease"/>
</dbReference>
<sequence>MPLYYAYGLLLLFYFLLVLEFFVPSGGLVGVGAVIVVFGALVIAFSHSFTAGLTLLLVVAATTPIVFIGAIRAWPHTPFGRRILNRRPGQTDSNKSNRKLADGTRLDELAGRIGTAKTNLLPSGLVSLDSVRVDAVSQGMPIDAGTRVIVTKVEAGKIHVRPVTPDEELAENQTKQQPATPISPESLESPPESFDFDTSQLDSN</sequence>
<dbReference type="PANTHER" id="PTHR33507">
    <property type="entry name" value="INNER MEMBRANE PROTEIN YBBJ"/>
    <property type="match status" value="1"/>
</dbReference>
<feature type="region of interest" description="Disordered" evidence="5">
    <location>
        <begin position="161"/>
        <end position="204"/>
    </location>
</feature>
<dbReference type="RefSeq" id="WP_146404187.1">
    <property type="nucleotide sequence ID" value="NZ_SJPJ01000002.1"/>
</dbReference>
<feature type="compositionally biased region" description="Polar residues" evidence="5">
    <location>
        <begin position="171"/>
        <end position="180"/>
    </location>
</feature>
<accession>A0A5C5YNI2</accession>
<evidence type="ECO:0000256" key="6">
    <source>
        <dbReference type="SAM" id="Phobius"/>
    </source>
</evidence>
<dbReference type="Pfam" id="PF01957">
    <property type="entry name" value="NfeD"/>
    <property type="match status" value="1"/>
</dbReference>
<evidence type="ECO:0000256" key="5">
    <source>
        <dbReference type="SAM" id="MobiDB-lite"/>
    </source>
</evidence>
<feature type="transmembrane region" description="Helical" evidence="6">
    <location>
        <begin position="6"/>
        <end position="23"/>
    </location>
</feature>
<feature type="transmembrane region" description="Helical" evidence="6">
    <location>
        <begin position="53"/>
        <end position="74"/>
    </location>
</feature>
<dbReference type="EMBL" id="SJPJ01000002">
    <property type="protein sequence ID" value="TWT76409.1"/>
    <property type="molecule type" value="Genomic_DNA"/>
</dbReference>
<dbReference type="Proteomes" id="UP000315010">
    <property type="component" value="Unassembled WGS sequence"/>
</dbReference>
<feature type="transmembrane region" description="Helical" evidence="6">
    <location>
        <begin position="28"/>
        <end position="47"/>
    </location>
</feature>
<comment type="caution">
    <text evidence="8">The sequence shown here is derived from an EMBL/GenBank/DDBJ whole genome shotgun (WGS) entry which is preliminary data.</text>
</comment>
<evidence type="ECO:0000313" key="9">
    <source>
        <dbReference type="Proteomes" id="UP000315010"/>
    </source>
</evidence>
<feature type="domain" description="NfeD-like C-terminal" evidence="7">
    <location>
        <begin position="107"/>
        <end position="162"/>
    </location>
</feature>
<keyword evidence="2 6" id="KW-0812">Transmembrane</keyword>
<dbReference type="AlphaFoldDB" id="A0A5C5YNI2"/>
<keyword evidence="4 6" id="KW-0472">Membrane</keyword>
<dbReference type="PANTHER" id="PTHR33507:SF4">
    <property type="entry name" value="NODULATION COMPETITIVENESS PROTEIN NFED"/>
    <property type="match status" value="1"/>
</dbReference>
<evidence type="ECO:0000256" key="3">
    <source>
        <dbReference type="ARBA" id="ARBA00022989"/>
    </source>
</evidence>
<evidence type="ECO:0000259" key="7">
    <source>
        <dbReference type="Pfam" id="PF01957"/>
    </source>
</evidence>
<dbReference type="InterPro" id="IPR002810">
    <property type="entry name" value="NfeD-like_C"/>
</dbReference>
<evidence type="ECO:0000256" key="1">
    <source>
        <dbReference type="ARBA" id="ARBA00004141"/>
    </source>
</evidence>
<keyword evidence="9" id="KW-1185">Reference proteome</keyword>
<evidence type="ECO:0000256" key="4">
    <source>
        <dbReference type="ARBA" id="ARBA00023136"/>
    </source>
</evidence>
<dbReference type="InterPro" id="IPR012340">
    <property type="entry name" value="NA-bd_OB-fold"/>
</dbReference>
<gene>
    <name evidence="8" type="ORF">CA13_69030</name>
</gene>
<proteinExistence type="predicted"/>
<evidence type="ECO:0000313" key="8">
    <source>
        <dbReference type="EMBL" id="TWT76409.1"/>
    </source>
</evidence>
<keyword evidence="3 6" id="KW-1133">Transmembrane helix</keyword>
<dbReference type="OrthoDB" id="283587at2"/>
<reference evidence="8 9" key="1">
    <citation type="submission" date="2019-02" db="EMBL/GenBank/DDBJ databases">
        <title>Deep-cultivation of Planctomycetes and their phenomic and genomic characterization uncovers novel biology.</title>
        <authorList>
            <person name="Wiegand S."/>
            <person name="Jogler M."/>
            <person name="Boedeker C."/>
            <person name="Pinto D."/>
            <person name="Vollmers J."/>
            <person name="Rivas-Marin E."/>
            <person name="Kohn T."/>
            <person name="Peeters S.H."/>
            <person name="Heuer A."/>
            <person name="Rast P."/>
            <person name="Oberbeckmann S."/>
            <person name="Bunk B."/>
            <person name="Jeske O."/>
            <person name="Meyerdierks A."/>
            <person name="Storesund J.E."/>
            <person name="Kallscheuer N."/>
            <person name="Luecker S."/>
            <person name="Lage O.M."/>
            <person name="Pohl T."/>
            <person name="Merkel B.J."/>
            <person name="Hornburger P."/>
            <person name="Mueller R.-W."/>
            <person name="Bruemmer F."/>
            <person name="Labrenz M."/>
            <person name="Spormann A.M."/>
            <person name="Op Den Camp H."/>
            <person name="Overmann J."/>
            <person name="Amann R."/>
            <person name="Jetten M.S.M."/>
            <person name="Mascher T."/>
            <person name="Medema M.H."/>
            <person name="Devos D.P."/>
            <person name="Kaster A.-K."/>
            <person name="Ovreas L."/>
            <person name="Rohde M."/>
            <person name="Galperin M.Y."/>
            <person name="Jogler C."/>
        </authorList>
    </citation>
    <scope>NUCLEOTIDE SEQUENCE [LARGE SCALE GENOMIC DNA]</scope>
    <source>
        <strain evidence="8 9">CA13</strain>
    </source>
</reference>
<evidence type="ECO:0000256" key="2">
    <source>
        <dbReference type="ARBA" id="ARBA00022692"/>
    </source>
</evidence>
<dbReference type="Gene3D" id="2.40.50.140">
    <property type="entry name" value="Nucleic acid-binding proteins"/>
    <property type="match status" value="1"/>
</dbReference>
<protein>
    <recommendedName>
        <fullName evidence="7">NfeD-like C-terminal domain-containing protein</fullName>
    </recommendedName>
</protein>